<dbReference type="GO" id="GO:0003700">
    <property type="term" value="F:DNA-binding transcription factor activity"/>
    <property type="evidence" value="ECO:0007669"/>
    <property type="project" value="InterPro"/>
</dbReference>
<dbReference type="PANTHER" id="PTHR30204">
    <property type="entry name" value="REDOX-CYCLING DRUG-SENSING TRANSCRIPTIONAL ACTIVATOR SOXR"/>
    <property type="match status" value="1"/>
</dbReference>
<dbReference type="PRINTS" id="PR00040">
    <property type="entry name" value="HTHMERR"/>
</dbReference>
<evidence type="ECO:0000256" key="4">
    <source>
        <dbReference type="ARBA" id="ARBA00023163"/>
    </source>
</evidence>
<dbReference type="GO" id="GO:0003677">
    <property type="term" value="F:DNA binding"/>
    <property type="evidence" value="ECO:0007669"/>
    <property type="project" value="UniProtKB-KW"/>
</dbReference>
<dbReference type="RefSeq" id="WP_094473941.1">
    <property type="nucleotide sequence ID" value="NZ_NOXT01000113.1"/>
</dbReference>
<comment type="caution">
    <text evidence="6">The sequence shown here is derived from an EMBL/GenBank/DDBJ whole genome shotgun (WGS) entry which is preliminary data.</text>
</comment>
<dbReference type="SUPFAM" id="SSF46955">
    <property type="entry name" value="Putative DNA-binding domain"/>
    <property type="match status" value="1"/>
</dbReference>
<evidence type="ECO:0000313" key="7">
    <source>
        <dbReference type="Proteomes" id="UP000216991"/>
    </source>
</evidence>
<dbReference type="OrthoDB" id="9802944at2"/>
<dbReference type="PROSITE" id="PS50937">
    <property type="entry name" value="HTH_MERR_2"/>
    <property type="match status" value="1"/>
</dbReference>
<protein>
    <submittedName>
        <fullName evidence="6">MerR family transcriptional regulator</fullName>
    </submittedName>
</protein>
<dbReference type="Gene3D" id="1.10.1660.10">
    <property type="match status" value="1"/>
</dbReference>
<feature type="domain" description="HTH merR-type" evidence="5">
    <location>
        <begin position="10"/>
        <end position="78"/>
    </location>
</feature>
<dbReference type="Pfam" id="PF13411">
    <property type="entry name" value="MerR_1"/>
    <property type="match status" value="1"/>
</dbReference>
<evidence type="ECO:0000313" key="6">
    <source>
        <dbReference type="EMBL" id="OYQ27620.1"/>
    </source>
</evidence>
<keyword evidence="1" id="KW-0678">Repressor</keyword>
<gene>
    <name evidence="6" type="ORF">CHU93_10150</name>
</gene>
<dbReference type="InterPro" id="IPR000551">
    <property type="entry name" value="MerR-type_HTH_dom"/>
</dbReference>
<evidence type="ECO:0000256" key="1">
    <source>
        <dbReference type="ARBA" id="ARBA00022491"/>
    </source>
</evidence>
<name>A0A255YGN2_9SPHN</name>
<keyword evidence="2" id="KW-0805">Transcription regulation</keyword>
<keyword evidence="4" id="KW-0804">Transcription</keyword>
<dbReference type="SMART" id="SM00422">
    <property type="entry name" value="HTH_MERR"/>
    <property type="match status" value="1"/>
</dbReference>
<dbReference type="InterPro" id="IPR009061">
    <property type="entry name" value="DNA-bd_dom_put_sf"/>
</dbReference>
<keyword evidence="3" id="KW-0238">DNA-binding</keyword>
<dbReference type="EMBL" id="NOXT01000113">
    <property type="protein sequence ID" value="OYQ27620.1"/>
    <property type="molecule type" value="Genomic_DNA"/>
</dbReference>
<keyword evidence="7" id="KW-1185">Reference proteome</keyword>
<evidence type="ECO:0000256" key="2">
    <source>
        <dbReference type="ARBA" id="ARBA00023015"/>
    </source>
</evidence>
<dbReference type="InterPro" id="IPR047057">
    <property type="entry name" value="MerR_fam"/>
</dbReference>
<dbReference type="PANTHER" id="PTHR30204:SF69">
    <property type="entry name" value="MERR-FAMILY TRANSCRIPTIONAL REGULATOR"/>
    <property type="match status" value="1"/>
</dbReference>
<reference evidence="6 7" key="1">
    <citation type="submission" date="2017-07" db="EMBL/GenBank/DDBJ databases">
        <title>Sandarakinorhabdus cyanobacteriorum sp. nov., a novel bacterium isolated from cyanobacterial aggregates in a eutrophic lake.</title>
        <authorList>
            <person name="Cai H."/>
        </authorList>
    </citation>
    <scope>NUCLEOTIDE SEQUENCE [LARGE SCALE GENOMIC DNA]</scope>
    <source>
        <strain evidence="6 7">TH057</strain>
    </source>
</reference>
<sequence>MVQSQAMARPLTIARLAATAGVGVETIRFYQRKGLLPVPAASGAVRHYGDPDVSRLAFIRTAQAAGFSLKEIAELLALDAGRDRARVRALTGERIAAIDARLAELAAARTALAALLRECAEGDDGPCPIIATFTGHGCH</sequence>
<evidence type="ECO:0000259" key="5">
    <source>
        <dbReference type="PROSITE" id="PS50937"/>
    </source>
</evidence>
<organism evidence="6 7">
    <name type="scientific">Sandarakinorhabdus cyanobacteriorum</name>
    <dbReference type="NCBI Taxonomy" id="1981098"/>
    <lineage>
        <taxon>Bacteria</taxon>
        <taxon>Pseudomonadati</taxon>
        <taxon>Pseudomonadota</taxon>
        <taxon>Alphaproteobacteria</taxon>
        <taxon>Sphingomonadales</taxon>
        <taxon>Sphingosinicellaceae</taxon>
        <taxon>Sandarakinorhabdus</taxon>
    </lineage>
</organism>
<accession>A0A255YGN2</accession>
<dbReference type="Proteomes" id="UP000216991">
    <property type="component" value="Unassembled WGS sequence"/>
</dbReference>
<evidence type="ECO:0000256" key="3">
    <source>
        <dbReference type="ARBA" id="ARBA00023125"/>
    </source>
</evidence>
<dbReference type="AlphaFoldDB" id="A0A255YGN2"/>
<proteinExistence type="predicted"/>